<dbReference type="EMBL" id="AZGZ01000035">
    <property type="protein sequence ID" value="KZZ87360.1"/>
    <property type="molecule type" value="Genomic_DNA"/>
</dbReference>
<evidence type="ECO:0000256" key="2">
    <source>
        <dbReference type="PROSITE-ProRule" id="PRU00117"/>
    </source>
</evidence>
<feature type="domain" description="K Homology" evidence="4">
    <location>
        <begin position="210"/>
        <end position="288"/>
    </location>
</feature>
<dbReference type="Pfam" id="PF00013">
    <property type="entry name" value="KH_1"/>
    <property type="match status" value="6"/>
</dbReference>
<name>A0A166N2R0_9EURO</name>
<feature type="compositionally biased region" description="Low complexity" evidence="3">
    <location>
        <begin position="78"/>
        <end position="112"/>
    </location>
</feature>
<dbReference type="VEuPathDB" id="FungiDB:AAP_05741"/>
<dbReference type="InterPro" id="IPR036612">
    <property type="entry name" value="KH_dom_type_1_sf"/>
</dbReference>
<dbReference type="InterPro" id="IPR054548">
    <property type="entry name" value="SCP160-like_KH"/>
</dbReference>
<evidence type="ECO:0000313" key="6">
    <source>
        <dbReference type="Proteomes" id="UP000242877"/>
    </source>
</evidence>
<organism evidence="5 6">
    <name type="scientific">Ascosphaera apis ARSEF 7405</name>
    <dbReference type="NCBI Taxonomy" id="392613"/>
    <lineage>
        <taxon>Eukaryota</taxon>
        <taxon>Fungi</taxon>
        <taxon>Dikarya</taxon>
        <taxon>Ascomycota</taxon>
        <taxon>Pezizomycotina</taxon>
        <taxon>Eurotiomycetes</taxon>
        <taxon>Eurotiomycetidae</taxon>
        <taxon>Onygenales</taxon>
        <taxon>Ascosphaeraceae</taxon>
        <taxon>Ascosphaera</taxon>
    </lineage>
</organism>
<dbReference type="SUPFAM" id="SSF54791">
    <property type="entry name" value="Eukaryotic type KH-domain (KH-domain type I)"/>
    <property type="match status" value="7"/>
</dbReference>
<reference evidence="5 6" key="1">
    <citation type="journal article" date="2016" name="Genome Biol. Evol.">
        <title>Divergent and convergent evolution of fungal pathogenicity.</title>
        <authorList>
            <person name="Shang Y."/>
            <person name="Xiao G."/>
            <person name="Zheng P."/>
            <person name="Cen K."/>
            <person name="Zhan S."/>
            <person name="Wang C."/>
        </authorList>
    </citation>
    <scope>NUCLEOTIDE SEQUENCE [LARGE SCALE GENOMIC DNA]</scope>
    <source>
        <strain evidence="5 6">ARSEF 7405</strain>
    </source>
</reference>
<evidence type="ECO:0000259" key="4">
    <source>
        <dbReference type="SMART" id="SM00322"/>
    </source>
</evidence>
<keyword evidence="2" id="KW-0694">RNA-binding</keyword>
<feature type="domain" description="K Homology" evidence="4">
    <location>
        <begin position="868"/>
        <end position="941"/>
    </location>
</feature>
<keyword evidence="1" id="KW-0677">Repeat</keyword>
<feature type="domain" description="K Homology" evidence="4">
    <location>
        <begin position="773"/>
        <end position="863"/>
    </location>
</feature>
<feature type="region of interest" description="Disordered" evidence="3">
    <location>
        <begin position="816"/>
        <end position="839"/>
    </location>
</feature>
<feature type="domain" description="K Homology" evidence="4">
    <location>
        <begin position="1218"/>
        <end position="1287"/>
    </location>
</feature>
<dbReference type="SMART" id="SM00322">
    <property type="entry name" value="KH"/>
    <property type="match status" value="8"/>
</dbReference>
<feature type="region of interest" description="Disordered" evidence="3">
    <location>
        <begin position="1152"/>
        <end position="1181"/>
    </location>
</feature>
<feature type="compositionally biased region" description="Low complexity" evidence="3">
    <location>
        <begin position="1159"/>
        <end position="1179"/>
    </location>
</feature>
<dbReference type="OrthoDB" id="10027144at2759"/>
<dbReference type="InterPro" id="IPR004087">
    <property type="entry name" value="KH_dom"/>
</dbReference>
<feature type="compositionally biased region" description="Low complexity" evidence="3">
    <location>
        <begin position="12"/>
        <end position="34"/>
    </location>
</feature>
<feature type="domain" description="K Homology" evidence="4">
    <location>
        <begin position="945"/>
        <end position="1021"/>
    </location>
</feature>
<accession>A0A166N2R0</accession>
<dbReference type="GO" id="GO:0003729">
    <property type="term" value="F:mRNA binding"/>
    <property type="evidence" value="ECO:0007669"/>
    <property type="project" value="TreeGrafter"/>
</dbReference>
<dbReference type="PROSITE" id="PS50084">
    <property type="entry name" value="KH_TYPE_1"/>
    <property type="match status" value="7"/>
</dbReference>
<protein>
    <submittedName>
        <fullName evidence="5">K liklik</fullName>
    </submittedName>
</protein>
<evidence type="ECO:0000313" key="5">
    <source>
        <dbReference type="EMBL" id="KZZ87360.1"/>
    </source>
</evidence>
<dbReference type="Proteomes" id="UP000242877">
    <property type="component" value="Unassembled WGS sequence"/>
</dbReference>
<dbReference type="Gene3D" id="3.30.1370.10">
    <property type="entry name" value="K Homology domain, type 1"/>
    <property type="match status" value="7"/>
</dbReference>
<dbReference type="InterPro" id="IPR004088">
    <property type="entry name" value="KH_dom_type_1"/>
</dbReference>
<feature type="domain" description="K Homology" evidence="4">
    <location>
        <begin position="692"/>
        <end position="769"/>
    </location>
</feature>
<dbReference type="CDD" id="cd22448">
    <property type="entry name" value="KH-I_ScSCP160_rpt3"/>
    <property type="match status" value="1"/>
</dbReference>
<gene>
    <name evidence="5" type="ORF">AAP_05741</name>
</gene>
<evidence type="ECO:0000256" key="3">
    <source>
        <dbReference type="SAM" id="MobiDB-lite"/>
    </source>
</evidence>
<feature type="domain" description="K Homology" evidence="4">
    <location>
        <begin position="1095"/>
        <end position="1211"/>
    </location>
</feature>
<keyword evidence="6" id="KW-1185">Reference proteome</keyword>
<feature type="region of interest" description="Disordered" evidence="3">
    <location>
        <begin position="1"/>
        <end position="112"/>
    </location>
</feature>
<dbReference type="PANTHER" id="PTHR10627:SF31">
    <property type="entry name" value="DODECA-SATELLITE-BINDING PROTEIN 1, ISOFORM A"/>
    <property type="match status" value="1"/>
</dbReference>
<dbReference type="CDD" id="cd22408">
    <property type="entry name" value="KH-I_Vigilin_rpt4"/>
    <property type="match status" value="1"/>
</dbReference>
<comment type="caution">
    <text evidence="5">The sequence shown here is derived from an EMBL/GenBank/DDBJ whole genome shotgun (WGS) entry which is preliminary data.</text>
</comment>
<dbReference type="Pfam" id="PF22952">
    <property type="entry name" value="KH_11"/>
    <property type="match status" value="1"/>
</dbReference>
<sequence>MSSQAAILAQLHSNHSQSQSDSSSDPAAGSSMSGNTNPPVPSLDEEAFPALGGAPKPLLSTPGSGASTPPTWGGKSFASAGTGPASGAATPGAGDSSSSPANGASNASSVGVSLPGQHIERIRFAPSQLQPSHLLKKPLREILKDVGRRNKTTVEMHGGVGGDIVFEARGWASTKLGGAGGANGSAAAANSTSASNVRKALMEIASEVGSKQSVTIPIPASARPYLIGRGGSTIQGIHERTGARIQIPKTEVPASSSSASSDITIPITITGDAVTAELARREITALLAKHEKSTTTVLRVTDVPAELFPFIRGVHSSWTNELAGRLKVSESEEYDVEEDSEGAGIKIEVPVYAVWGTAPPPPEPEVEGDPVKGWKCDARRWIEISGERRKVYAAKTEIERRAREVAASITLRNIALNKGQHQFILGEDVDAAIDSFLAETGCTVLLPPEQSESESVTIIGPADKIDAGVEKAMDLATSMRMSSVDLSRQHASVAYASADVTPAQHAAALTKYLKQRSVLSQLEKLYDARIVVPGSISTDNTSPVVWEFGVWVLVPETPTPVAQDIFLVHEGNQTGSPDVQAQGYRSVPGKQDLETFKQGLNNAKQHILSKIGDPADVTAASVQVPQKYHDKLRRFIGKTQTEAAAADAGYIPVKISALGEKVNLRGRSAAVADLVAKIEEFVEMQKKDDLERGYTVVFDYPGKHINQLIGRKGENINKLREEFDVEIQVVDDKNASPSALAAKEIRQIEVKGPKAKADACKARIIALGKKLEDEATHVIKVPAKYHGDLIGPKGSQVNRLQDRYHIRVQFPRTNAAALSTENDDAASDAGRPARPTQGADEIVIRGPKRGADAARDELLSLYQWIVDNSHTATVSVQRSQVPSLIGQGGREMDRLRAETGAQIDVPAAGEGEEKDGRVEIRIKGNKKQVDEAKKILSSKARDFDETVVKTITIDKKKHLRALIGAGGSNIRRIVVEAGGPADNAARIVRFPNQDSEDDVIRVEGKAGVVDGIISRIEEFVKSREDHVTETVDVPTSQHRKLIGRGGDARRALEEKFGVTIDVPRQGSGKTDVKIKGPSKKVAEAKEHILTEVVVEEAQEKIDVPVEIHRIIVAENASVFRRLRTDLGVNVDHAGVTPPSRSDKKAEDIARATNGDLPLITDDPSAASSTSYSWSISDTSSESDDASIIPWILSGPAAAVPKAVELVNKAITSAKQSQSAATGYLILPDPKTYRFVVGPGGSKINEIRKKTGCKIQVPKSQSQGEAIEIKGKKEKLEEAKDLILEAVEAGVAGGR</sequence>
<feature type="domain" description="K Homology" evidence="4">
    <location>
        <begin position="1025"/>
        <end position="1093"/>
    </location>
</feature>
<dbReference type="PANTHER" id="PTHR10627">
    <property type="entry name" value="SCP160"/>
    <property type="match status" value="1"/>
</dbReference>
<proteinExistence type="predicted"/>
<evidence type="ECO:0000256" key="1">
    <source>
        <dbReference type="ARBA" id="ARBA00022737"/>
    </source>
</evidence>
<feature type="compositionally biased region" description="Polar residues" evidence="3">
    <location>
        <begin position="61"/>
        <end position="70"/>
    </location>
</feature>